<evidence type="ECO:0000256" key="1">
    <source>
        <dbReference type="ARBA" id="ARBA00010638"/>
    </source>
</evidence>
<evidence type="ECO:0000256" key="3">
    <source>
        <dbReference type="ARBA" id="ARBA00022840"/>
    </source>
</evidence>
<evidence type="ECO:0000256" key="6">
    <source>
        <dbReference type="RuleBase" id="RU361279"/>
    </source>
</evidence>
<keyword evidence="6" id="KW-0479">Metal-binding</keyword>
<gene>
    <name evidence="7" type="ORF">CVIRNUC_009183</name>
</gene>
<dbReference type="PANTHER" id="PTHR23407:SF1">
    <property type="entry name" value="5-FORMYLTETRAHYDROFOLATE CYCLO-LIGASE"/>
    <property type="match status" value="1"/>
</dbReference>
<dbReference type="GO" id="GO:0005739">
    <property type="term" value="C:mitochondrion"/>
    <property type="evidence" value="ECO:0007669"/>
    <property type="project" value="TreeGrafter"/>
</dbReference>
<dbReference type="NCBIfam" id="TIGR02727">
    <property type="entry name" value="MTHFS_bact"/>
    <property type="match status" value="1"/>
</dbReference>
<dbReference type="GO" id="GO:0046872">
    <property type="term" value="F:metal ion binding"/>
    <property type="evidence" value="ECO:0007669"/>
    <property type="project" value="UniProtKB-KW"/>
</dbReference>
<dbReference type="GO" id="GO:0030272">
    <property type="term" value="F:5-formyltetrahydrofolate cyclo-ligase activity"/>
    <property type="evidence" value="ECO:0007669"/>
    <property type="project" value="UniProtKB-EC"/>
</dbReference>
<comment type="similarity">
    <text evidence="1 6">Belongs to the 5-formyltetrahydrofolate cyclo-ligase family.</text>
</comment>
<proteinExistence type="inferred from homology"/>
<dbReference type="GO" id="GO:0005524">
    <property type="term" value="F:ATP binding"/>
    <property type="evidence" value="ECO:0007669"/>
    <property type="project" value="UniProtKB-KW"/>
</dbReference>
<dbReference type="InterPro" id="IPR037171">
    <property type="entry name" value="NagB/RpiA_transferase-like"/>
</dbReference>
<keyword evidence="3 6" id="KW-0067">ATP-binding</keyword>
<comment type="caution">
    <text evidence="7">The sequence shown here is derived from an EMBL/GenBank/DDBJ whole genome shotgun (WGS) entry which is preliminary data.</text>
</comment>
<dbReference type="InterPro" id="IPR024185">
    <property type="entry name" value="FTHF_cligase-like_sf"/>
</dbReference>
<dbReference type="EC" id="6.3.3.2" evidence="5 6"/>
<protein>
    <recommendedName>
        <fullName evidence="5 6">5-formyltetrahydrofolate cyclo-ligase</fullName>
        <ecNumber evidence="5 6">6.3.3.2</ecNumber>
    </recommendedName>
</protein>
<evidence type="ECO:0000313" key="7">
    <source>
        <dbReference type="EMBL" id="CAK0785970.1"/>
    </source>
</evidence>
<sequence length="256" mass="28238">MFASVRQTFRTLTGPHGVWPAVSHFKKANIRMGVCAEGLQDQKKALRKEMKARLRHMSAEDMQAESDAICGHLLKAPFFTSSTRLGIYLHCAALREVDTALLVDAALHRGDAKCYVPLVLDQAANMRLLHLDKREGLTAGPPYYILEPSKQYADGQPREDVLEMKEPLDLLIMPGLAFDRKGHRCGRGGGYYDKFLSLAQLRATKLGWDPPLLVALAFQSQMVEHVPMAENDRGVDVIVIQDGAMAVSARGAKAIG</sequence>
<accession>A0AAV1IIC7</accession>
<dbReference type="Proteomes" id="UP001314263">
    <property type="component" value="Unassembled WGS sequence"/>
</dbReference>
<evidence type="ECO:0000256" key="2">
    <source>
        <dbReference type="ARBA" id="ARBA00022741"/>
    </source>
</evidence>
<dbReference type="PANTHER" id="PTHR23407">
    <property type="entry name" value="ATPASE INHIBITOR/5-FORMYLTETRAHYDROFOLATE CYCLO-LIGASE"/>
    <property type="match status" value="1"/>
</dbReference>
<comment type="catalytic activity">
    <reaction evidence="4 6">
        <text>(6S)-5-formyl-5,6,7,8-tetrahydrofolate + ATP = (6R)-5,10-methenyltetrahydrofolate + ADP + phosphate</text>
        <dbReference type="Rhea" id="RHEA:10488"/>
        <dbReference type="ChEBI" id="CHEBI:30616"/>
        <dbReference type="ChEBI" id="CHEBI:43474"/>
        <dbReference type="ChEBI" id="CHEBI:57455"/>
        <dbReference type="ChEBI" id="CHEBI:57457"/>
        <dbReference type="ChEBI" id="CHEBI:456216"/>
        <dbReference type="EC" id="6.3.3.2"/>
    </reaction>
</comment>
<keyword evidence="6" id="KW-0460">Magnesium</keyword>
<organism evidence="7 8">
    <name type="scientific">Coccomyxa viridis</name>
    <dbReference type="NCBI Taxonomy" id="1274662"/>
    <lineage>
        <taxon>Eukaryota</taxon>
        <taxon>Viridiplantae</taxon>
        <taxon>Chlorophyta</taxon>
        <taxon>core chlorophytes</taxon>
        <taxon>Trebouxiophyceae</taxon>
        <taxon>Trebouxiophyceae incertae sedis</taxon>
        <taxon>Coccomyxaceae</taxon>
        <taxon>Coccomyxa</taxon>
    </lineage>
</organism>
<dbReference type="AlphaFoldDB" id="A0AAV1IIC7"/>
<comment type="cofactor">
    <cofactor evidence="6">
        <name>Mg(2+)</name>
        <dbReference type="ChEBI" id="CHEBI:18420"/>
    </cofactor>
</comment>
<dbReference type="Pfam" id="PF01812">
    <property type="entry name" value="5-FTHF_cyc-lig"/>
    <property type="match status" value="1"/>
</dbReference>
<evidence type="ECO:0000256" key="4">
    <source>
        <dbReference type="ARBA" id="ARBA00036539"/>
    </source>
</evidence>
<evidence type="ECO:0000256" key="5">
    <source>
        <dbReference type="ARBA" id="ARBA00038966"/>
    </source>
</evidence>
<dbReference type="Gene3D" id="3.40.50.10420">
    <property type="entry name" value="NagB/RpiA/CoA transferase-like"/>
    <property type="match status" value="1"/>
</dbReference>
<keyword evidence="2 6" id="KW-0547">Nucleotide-binding</keyword>
<dbReference type="SUPFAM" id="SSF100950">
    <property type="entry name" value="NagB/RpiA/CoA transferase-like"/>
    <property type="match status" value="1"/>
</dbReference>
<evidence type="ECO:0000313" key="8">
    <source>
        <dbReference type="Proteomes" id="UP001314263"/>
    </source>
</evidence>
<name>A0AAV1IIC7_9CHLO</name>
<dbReference type="GO" id="GO:0009396">
    <property type="term" value="P:folic acid-containing compound biosynthetic process"/>
    <property type="evidence" value="ECO:0007669"/>
    <property type="project" value="TreeGrafter"/>
</dbReference>
<dbReference type="InterPro" id="IPR002698">
    <property type="entry name" value="FTHF_cligase"/>
</dbReference>
<dbReference type="GO" id="GO:0035999">
    <property type="term" value="P:tetrahydrofolate interconversion"/>
    <property type="evidence" value="ECO:0007669"/>
    <property type="project" value="TreeGrafter"/>
</dbReference>
<reference evidence="7 8" key="1">
    <citation type="submission" date="2023-10" db="EMBL/GenBank/DDBJ databases">
        <authorList>
            <person name="Maclean D."/>
            <person name="Macfadyen A."/>
        </authorList>
    </citation>
    <scope>NUCLEOTIDE SEQUENCE [LARGE SCALE GENOMIC DNA]</scope>
</reference>
<dbReference type="EMBL" id="CAUYUE010000013">
    <property type="protein sequence ID" value="CAK0785970.1"/>
    <property type="molecule type" value="Genomic_DNA"/>
</dbReference>
<keyword evidence="8" id="KW-1185">Reference proteome</keyword>